<evidence type="ECO:0000256" key="4">
    <source>
        <dbReference type="ARBA" id="ARBA00023163"/>
    </source>
</evidence>
<dbReference type="Proteomes" id="UP001359559">
    <property type="component" value="Unassembled WGS sequence"/>
</dbReference>
<evidence type="ECO:0000256" key="3">
    <source>
        <dbReference type="ARBA" id="ARBA00023125"/>
    </source>
</evidence>
<dbReference type="PROSITE" id="PS51369">
    <property type="entry name" value="TCP"/>
    <property type="match status" value="1"/>
</dbReference>
<evidence type="ECO:0000313" key="8">
    <source>
        <dbReference type="EMBL" id="KAK7280015.1"/>
    </source>
</evidence>
<comment type="caution">
    <text evidence="8">The sequence shown here is derived from an EMBL/GenBank/DDBJ whole genome shotgun (WGS) entry which is preliminary data.</text>
</comment>
<organism evidence="8 9">
    <name type="scientific">Clitoria ternatea</name>
    <name type="common">Butterfly pea</name>
    <dbReference type="NCBI Taxonomy" id="43366"/>
    <lineage>
        <taxon>Eukaryota</taxon>
        <taxon>Viridiplantae</taxon>
        <taxon>Streptophyta</taxon>
        <taxon>Embryophyta</taxon>
        <taxon>Tracheophyta</taxon>
        <taxon>Spermatophyta</taxon>
        <taxon>Magnoliopsida</taxon>
        <taxon>eudicotyledons</taxon>
        <taxon>Gunneridae</taxon>
        <taxon>Pentapetalae</taxon>
        <taxon>rosids</taxon>
        <taxon>fabids</taxon>
        <taxon>Fabales</taxon>
        <taxon>Fabaceae</taxon>
        <taxon>Papilionoideae</taxon>
        <taxon>50 kb inversion clade</taxon>
        <taxon>NPAAA clade</taxon>
        <taxon>indigoferoid/millettioid clade</taxon>
        <taxon>Phaseoleae</taxon>
        <taxon>Clitoria</taxon>
    </lineage>
</organism>
<feature type="domain" description="TCP" evidence="7">
    <location>
        <begin position="86"/>
        <end position="140"/>
    </location>
</feature>
<gene>
    <name evidence="8" type="ORF">RJT34_25077</name>
</gene>
<dbReference type="AlphaFoldDB" id="A0AAN9IJQ9"/>
<dbReference type="InterPro" id="IPR017887">
    <property type="entry name" value="TF_TCP_subgr"/>
</dbReference>
<keyword evidence="5" id="KW-0539">Nucleus</keyword>
<feature type="region of interest" description="Disordered" evidence="6">
    <location>
        <begin position="273"/>
        <end position="312"/>
    </location>
</feature>
<dbReference type="PANTHER" id="PTHR31072">
    <property type="entry name" value="TRANSCRIPTION FACTOR TCP4-RELATED"/>
    <property type="match status" value="1"/>
</dbReference>
<keyword evidence="3" id="KW-0238">DNA-binding</keyword>
<dbReference type="EMBL" id="JAYKXN010000006">
    <property type="protein sequence ID" value="KAK7280015.1"/>
    <property type="molecule type" value="Genomic_DNA"/>
</dbReference>
<protein>
    <recommendedName>
        <fullName evidence="7">TCP domain-containing protein</fullName>
    </recommendedName>
</protein>
<sequence length="348" mass="36715">MDANPTHDGDFNEDDDDTRSADISHSETPPSMVDPQESPPPAQPSATAAPLKEELTDTEQNMGASAPTSVIPMPLTMTTPAAKRPSRDRHTKVEGRGRRIRMPAPCAARIFQLTRELGHKSDGETIRWLLEQAEPAIIEATGTGTIPAIAVSVDGTLKIPTSSAARPEGEGEDTMRKRRRRASNSEFIDVNETQVSVASGLAPIAQSVYSGSGSVGGSSGSGLVPLWPGSNAATGPFFMFPNSSNPPQYWAIPATAAPFFNVQARPISGFVSAMQQHGQQHSSSNGAVSSDSANSASTMAPTVSSSSAASTPTQMLRDFSLEIYDKKELHFLGRPSANSEPSPSTSKP</sequence>
<dbReference type="GO" id="GO:0003700">
    <property type="term" value="F:DNA-binding transcription factor activity"/>
    <property type="evidence" value="ECO:0007669"/>
    <property type="project" value="InterPro"/>
</dbReference>
<keyword evidence="9" id="KW-1185">Reference proteome</keyword>
<name>A0AAN9IJQ9_CLITE</name>
<evidence type="ECO:0000256" key="2">
    <source>
        <dbReference type="ARBA" id="ARBA00023015"/>
    </source>
</evidence>
<reference evidence="8 9" key="1">
    <citation type="submission" date="2024-01" db="EMBL/GenBank/DDBJ databases">
        <title>The genomes of 5 underutilized Papilionoideae crops provide insights into root nodulation and disease resistance.</title>
        <authorList>
            <person name="Yuan L."/>
        </authorList>
    </citation>
    <scope>NUCLEOTIDE SEQUENCE [LARGE SCALE GENOMIC DNA]</scope>
    <source>
        <strain evidence="8">LY-2023</strain>
        <tissue evidence="8">Leaf</tissue>
    </source>
</reference>
<proteinExistence type="predicted"/>
<evidence type="ECO:0000313" key="9">
    <source>
        <dbReference type="Proteomes" id="UP001359559"/>
    </source>
</evidence>
<accession>A0AAN9IJQ9</accession>
<evidence type="ECO:0000259" key="7">
    <source>
        <dbReference type="PROSITE" id="PS51369"/>
    </source>
</evidence>
<comment type="subcellular location">
    <subcellularLocation>
        <location evidence="1">Nucleus</location>
    </subcellularLocation>
</comment>
<keyword evidence="4" id="KW-0804">Transcription</keyword>
<feature type="compositionally biased region" description="Basic and acidic residues" evidence="6">
    <location>
        <begin position="1"/>
        <end position="10"/>
    </location>
</feature>
<evidence type="ECO:0000256" key="6">
    <source>
        <dbReference type="SAM" id="MobiDB-lite"/>
    </source>
</evidence>
<feature type="region of interest" description="Disordered" evidence="6">
    <location>
        <begin position="1"/>
        <end position="95"/>
    </location>
</feature>
<dbReference type="InterPro" id="IPR005333">
    <property type="entry name" value="Transcription_factor_TCP"/>
</dbReference>
<feature type="region of interest" description="Disordered" evidence="6">
    <location>
        <begin position="160"/>
        <end position="181"/>
    </location>
</feature>
<feature type="compositionally biased region" description="Polar residues" evidence="6">
    <location>
        <begin position="58"/>
        <end position="68"/>
    </location>
</feature>
<keyword evidence="2" id="KW-0805">Transcription regulation</keyword>
<dbReference type="GO" id="GO:0043565">
    <property type="term" value="F:sequence-specific DNA binding"/>
    <property type="evidence" value="ECO:0007669"/>
    <property type="project" value="TreeGrafter"/>
</dbReference>
<dbReference type="GO" id="GO:0005634">
    <property type="term" value="C:nucleus"/>
    <property type="evidence" value="ECO:0007669"/>
    <property type="project" value="UniProtKB-SubCell"/>
</dbReference>
<dbReference type="Pfam" id="PF03634">
    <property type="entry name" value="TCP"/>
    <property type="match status" value="1"/>
</dbReference>
<evidence type="ECO:0000256" key="1">
    <source>
        <dbReference type="ARBA" id="ARBA00004123"/>
    </source>
</evidence>
<dbReference type="PANTHER" id="PTHR31072:SF1">
    <property type="entry name" value="TRANSCRIPTION FACTOR TCP9"/>
    <property type="match status" value="1"/>
</dbReference>
<evidence type="ECO:0000256" key="5">
    <source>
        <dbReference type="ARBA" id="ARBA00023242"/>
    </source>
</evidence>